<reference evidence="1 2" key="1">
    <citation type="journal article" date="2018" name="ACS Chem. Biol.">
        <title>Ketoreductase domain dysfunction expands chemodiversity: malyngamide biosynthesis in the cyanobacterium Okeania hirsuta.</title>
        <authorList>
            <person name="Moss N.A."/>
            <person name="Leao T."/>
            <person name="Rankin M."/>
            <person name="McCullough T.M."/>
            <person name="Qu P."/>
            <person name="Korobeynikov A."/>
            <person name="Smith J.L."/>
            <person name="Gerwick L."/>
            <person name="Gerwick W.H."/>
        </authorList>
    </citation>
    <scope>NUCLEOTIDE SEQUENCE [LARGE SCALE GENOMIC DNA]</scope>
    <source>
        <strain evidence="1 2">PAB10Feb10-1</strain>
    </source>
</reference>
<dbReference type="Gene3D" id="3.40.720.10">
    <property type="entry name" value="Alkaline Phosphatase, subunit A"/>
    <property type="match status" value="1"/>
</dbReference>
<evidence type="ECO:0000313" key="2">
    <source>
        <dbReference type="Proteomes" id="UP000269154"/>
    </source>
</evidence>
<dbReference type="EMBL" id="RCBY01000313">
    <property type="protein sequence ID" value="RQH25000.1"/>
    <property type="molecule type" value="Genomic_DNA"/>
</dbReference>
<gene>
    <name evidence="1" type="ORF">D5R40_29605</name>
</gene>
<dbReference type="InterPro" id="IPR017850">
    <property type="entry name" value="Alkaline_phosphatase_core_sf"/>
</dbReference>
<dbReference type="OrthoDB" id="9764377at2"/>
<dbReference type="SUPFAM" id="SSF53649">
    <property type="entry name" value="Alkaline phosphatase-like"/>
    <property type="match status" value="1"/>
</dbReference>
<dbReference type="Proteomes" id="UP000269154">
    <property type="component" value="Unassembled WGS sequence"/>
</dbReference>
<dbReference type="AlphaFoldDB" id="A0A3N6P9G0"/>
<keyword evidence="2" id="KW-1185">Reference proteome</keyword>
<sequence>MIEHVDRSLGRIMDKLDALGLTENTMVVFSQTMESRQPL</sequence>
<evidence type="ECO:0000313" key="1">
    <source>
        <dbReference type="EMBL" id="RQH25000.1"/>
    </source>
</evidence>
<protein>
    <submittedName>
        <fullName evidence="1">Uncharacterized protein</fullName>
    </submittedName>
</protein>
<name>A0A3N6P9G0_9CYAN</name>
<organism evidence="1 2">
    <name type="scientific">Okeania hirsuta</name>
    <dbReference type="NCBI Taxonomy" id="1458930"/>
    <lineage>
        <taxon>Bacteria</taxon>
        <taxon>Bacillati</taxon>
        <taxon>Cyanobacteriota</taxon>
        <taxon>Cyanophyceae</taxon>
        <taxon>Oscillatoriophycideae</taxon>
        <taxon>Oscillatoriales</taxon>
        <taxon>Microcoleaceae</taxon>
        <taxon>Okeania</taxon>
    </lineage>
</organism>
<accession>A0A3N6P9G0</accession>
<proteinExistence type="predicted"/>
<comment type="caution">
    <text evidence="1">The sequence shown here is derived from an EMBL/GenBank/DDBJ whole genome shotgun (WGS) entry which is preliminary data.</text>
</comment>